<dbReference type="InterPro" id="IPR023753">
    <property type="entry name" value="FAD/NAD-binding_dom"/>
</dbReference>
<dbReference type="Pfam" id="PF13192">
    <property type="entry name" value="Thioredoxin_3"/>
    <property type="match status" value="1"/>
</dbReference>
<reference evidence="13 14" key="1">
    <citation type="submission" date="2012-05" db="EMBL/GenBank/DDBJ databases">
        <title>The Genome Sequence of Sutterella wadsworthensis 2_1_59BFAA.</title>
        <authorList>
            <consortium name="The Broad Institute Genome Sequencing Platform"/>
            <person name="Earl A."/>
            <person name="Ward D."/>
            <person name="Feldgarden M."/>
            <person name="Gevers D."/>
            <person name="Daigneault M."/>
            <person name="Strauss J."/>
            <person name="Allen-Vercoe E."/>
            <person name="Walker B."/>
            <person name="Young S.K."/>
            <person name="Zeng Q."/>
            <person name="Gargeya S."/>
            <person name="Fitzgerald M."/>
            <person name="Haas B."/>
            <person name="Abouelleil A."/>
            <person name="Alvarado L."/>
            <person name="Arachchi H.M."/>
            <person name="Berlin A.M."/>
            <person name="Chapman S.B."/>
            <person name="Goldberg J."/>
            <person name="Griggs A."/>
            <person name="Gujja S."/>
            <person name="Hansen M."/>
            <person name="Howarth C."/>
            <person name="Imamovic A."/>
            <person name="Larimer J."/>
            <person name="McCowen C."/>
            <person name="Montmayeur A."/>
            <person name="Murphy C."/>
            <person name="Neiman D."/>
            <person name="Pearson M."/>
            <person name="Priest M."/>
            <person name="Roberts A."/>
            <person name="Saif S."/>
            <person name="Shea T."/>
            <person name="Sisk P."/>
            <person name="Sykes S."/>
            <person name="Wortman J."/>
            <person name="Nusbaum C."/>
            <person name="Birren B."/>
        </authorList>
    </citation>
    <scope>NUCLEOTIDE SEQUENCE [LARGE SCALE GENOMIC DNA]</scope>
    <source>
        <strain evidence="13 14">2_1_59BFAA</strain>
    </source>
</reference>
<comment type="cofactor">
    <cofactor evidence="9">
        <name>FAD</name>
        <dbReference type="ChEBI" id="CHEBI:57692"/>
    </cofactor>
    <text evidence="9">Binds 1 FAD per subunit.</text>
</comment>
<organism evidence="13 14">
    <name type="scientific">Sutterella wadsworthensis 2_1_59BFAA</name>
    <dbReference type="NCBI Taxonomy" id="742823"/>
    <lineage>
        <taxon>Bacteria</taxon>
        <taxon>Pseudomonadati</taxon>
        <taxon>Pseudomonadota</taxon>
        <taxon>Betaproteobacteria</taxon>
        <taxon>Burkholderiales</taxon>
        <taxon>Sutterellaceae</taxon>
        <taxon>Sutterella</taxon>
    </lineage>
</organism>
<dbReference type="InterPro" id="IPR008255">
    <property type="entry name" value="Pyr_nucl-diS_OxRdtase_2_AS"/>
</dbReference>
<evidence type="ECO:0000256" key="2">
    <source>
        <dbReference type="ARBA" id="ARBA00011738"/>
    </source>
</evidence>
<evidence type="ECO:0000256" key="1">
    <source>
        <dbReference type="ARBA" id="ARBA00009333"/>
    </source>
</evidence>
<dbReference type="PANTHER" id="PTHR48105">
    <property type="entry name" value="THIOREDOXIN REDUCTASE 1-RELATED-RELATED"/>
    <property type="match status" value="1"/>
</dbReference>
<evidence type="ECO:0000256" key="3">
    <source>
        <dbReference type="ARBA" id="ARBA00022630"/>
    </source>
</evidence>
<dbReference type="Proteomes" id="UP000005835">
    <property type="component" value="Unassembled WGS sequence"/>
</dbReference>
<name>K1JYN0_9BURK</name>
<keyword evidence="8 10" id="KW-0676">Redox-active center</keyword>
<proteinExistence type="inferred from homology"/>
<dbReference type="SUPFAM" id="SSF51905">
    <property type="entry name" value="FAD/NAD(P)-binding domain"/>
    <property type="match status" value="1"/>
</dbReference>
<feature type="binding site" evidence="9">
    <location>
        <begin position="354"/>
        <end position="368"/>
    </location>
    <ligand>
        <name>NAD(+)</name>
        <dbReference type="ChEBI" id="CHEBI:57540"/>
    </ligand>
</feature>
<evidence type="ECO:0000256" key="8">
    <source>
        <dbReference type="ARBA" id="ARBA00023284"/>
    </source>
</evidence>
<keyword evidence="14" id="KW-1185">Reference proteome</keyword>
<dbReference type="InterPro" id="IPR012081">
    <property type="entry name" value="Alkyl_hydroperoxide_Rdtase_suF"/>
</dbReference>
<dbReference type="PROSITE" id="PS00573">
    <property type="entry name" value="PYRIDINE_REDOX_2"/>
    <property type="match status" value="1"/>
</dbReference>
<dbReference type="STRING" id="742823.HMPREF9465_00571"/>
<dbReference type="AlphaFoldDB" id="K1JYN0"/>
<dbReference type="GO" id="GO:0000302">
    <property type="term" value="P:response to reactive oxygen species"/>
    <property type="evidence" value="ECO:0007669"/>
    <property type="project" value="InterPro"/>
</dbReference>
<evidence type="ECO:0000259" key="12">
    <source>
        <dbReference type="Pfam" id="PF13192"/>
    </source>
</evidence>
<dbReference type="InterPro" id="IPR036188">
    <property type="entry name" value="FAD/NAD-bd_sf"/>
</dbReference>
<evidence type="ECO:0000313" key="13">
    <source>
        <dbReference type="EMBL" id="EKB31703.1"/>
    </source>
</evidence>
<dbReference type="HOGENOM" id="CLU_031864_4_1_4"/>
<feature type="domain" description="FAD/NAD(P)-binding" evidence="11">
    <location>
        <begin position="213"/>
        <end position="500"/>
    </location>
</feature>
<evidence type="ECO:0000313" key="14">
    <source>
        <dbReference type="Proteomes" id="UP000005835"/>
    </source>
</evidence>
<evidence type="ECO:0000256" key="6">
    <source>
        <dbReference type="ARBA" id="ARBA00023027"/>
    </source>
</evidence>
<keyword evidence="4 9" id="KW-0274">FAD</keyword>
<dbReference type="eggNOG" id="COG3634">
    <property type="taxonomic scope" value="Bacteria"/>
</dbReference>
<sequence length="516" mass="54888">MLDANIKAQLQSYFTKLRRPIVLKAALDGSQDATNIEALLKEVAELSDKISYEVESDASVRRPSFTVAPQGGHEGIRFACLPMGHEFTSFVLALLQTGGHPAKISDEESRQIAALKGPLNFEVFISLSCHNCPEVVQALDLISILNPNATVTVIDGALFREEAAGRNVMAVPTVFLNGQSFLSGRRELSEILAKLDTSVAEAAQASISAKAPFDVLVVGSGPAGSTAAIYAARKGLRTGIVADRLGGQVNETADIENFTSILKTDGTALAGNFTAHLKSYDIDIITPHSVAKIEREGDMWRLVLENGSELRSKTIIAASGARWKQLEVPGEEEFKGRGVAYCPHCDGPLFKGKRVAVVGGGNSGVEAAIDLAGIASSVVLLQRGSELTADKVLQEKLLSLPNVTVKYRASTSKLTGSNKLEKLFYLNRETGETESIDVDGCFVQIGLKPNTEWLDGAVELNAYGEVAVSDRCTTSAPGLFAAGDCTSVPYKQIVIALGEGAKASLSAFDYLIRQGA</sequence>
<dbReference type="Gene3D" id="3.50.50.60">
    <property type="entry name" value="FAD/NAD(P)-binding domain"/>
    <property type="match status" value="2"/>
</dbReference>
<dbReference type="PROSITE" id="PS51354">
    <property type="entry name" value="GLUTAREDOXIN_2"/>
    <property type="match status" value="1"/>
</dbReference>
<dbReference type="PRINTS" id="PR00368">
    <property type="entry name" value="FADPNR"/>
</dbReference>
<dbReference type="InterPro" id="IPR050097">
    <property type="entry name" value="Ferredoxin-NADP_redctase_2"/>
</dbReference>
<dbReference type="InterPro" id="IPR036249">
    <property type="entry name" value="Thioredoxin-like_sf"/>
</dbReference>
<evidence type="ECO:0000256" key="10">
    <source>
        <dbReference type="PIRSR" id="PIRSR000238-2"/>
    </source>
</evidence>
<feature type="disulfide bond" description="Redox-active" evidence="10">
    <location>
        <begin position="342"/>
        <end position="345"/>
    </location>
</feature>
<gene>
    <name evidence="13" type="ORF">HMPREF9465_00571</name>
</gene>
<dbReference type="GO" id="GO:0016668">
    <property type="term" value="F:oxidoreductase activity, acting on a sulfur group of donors, NAD(P) as acceptor"/>
    <property type="evidence" value="ECO:0007669"/>
    <property type="project" value="UniProtKB-ARBA"/>
</dbReference>
<dbReference type="CDD" id="cd02974">
    <property type="entry name" value="AhpF_NTD_N"/>
    <property type="match status" value="1"/>
</dbReference>
<accession>K1JYN0</accession>
<comment type="similarity">
    <text evidence="1">Belongs to the class-II pyridine nucleotide-disulfide oxidoreductase family.</text>
</comment>
<dbReference type="PRINTS" id="PR00469">
    <property type="entry name" value="PNDRDTASEII"/>
</dbReference>
<feature type="binding site" evidence="9">
    <location>
        <begin position="214"/>
        <end position="229"/>
    </location>
    <ligand>
        <name>FAD</name>
        <dbReference type="ChEBI" id="CHEBI:57692"/>
    </ligand>
</feature>
<dbReference type="EMBL" id="ADMG01000017">
    <property type="protein sequence ID" value="EKB31703.1"/>
    <property type="molecule type" value="Genomic_DNA"/>
</dbReference>
<dbReference type="RefSeq" id="WP_005433966.1">
    <property type="nucleotide sequence ID" value="NZ_JH815514.1"/>
</dbReference>
<dbReference type="CDD" id="cd03026">
    <property type="entry name" value="AhpF_NTD_C"/>
    <property type="match status" value="1"/>
</dbReference>
<keyword evidence="6 9" id="KW-0520">NAD</keyword>
<dbReference type="Gene3D" id="3.40.30.80">
    <property type="match status" value="1"/>
</dbReference>
<dbReference type="InterPro" id="IPR044142">
    <property type="entry name" value="AhpF_NTD_N"/>
</dbReference>
<dbReference type="PATRIC" id="fig|742823.3.peg.571"/>
<evidence type="ECO:0000256" key="4">
    <source>
        <dbReference type="ARBA" id="ARBA00022827"/>
    </source>
</evidence>
<dbReference type="PIRSF" id="PIRSF000238">
    <property type="entry name" value="AhpF"/>
    <property type="match status" value="1"/>
</dbReference>
<dbReference type="NCBIfam" id="TIGR03140">
    <property type="entry name" value="AhpF"/>
    <property type="match status" value="1"/>
</dbReference>
<evidence type="ECO:0000256" key="9">
    <source>
        <dbReference type="PIRSR" id="PIRSR000238-1"/>
    </source>
</evidence>
<dbReference type="GO" id="GO:0051287">
    <property type="term" value="F:NAD binding"/>
    <property type="evidence" value="ECO:0007669"/>
    <property type="project" value="InterPro"/>
</dbReference>
<comment type="subunit">
    <text evidence="2">Homodimer.</text>
</comment>
<dbReference type="InterPro" id="IPR012336">
    <property type="entry name" value="Thioredoxin-like_fold"/>
</dbReference>
<feature type="domain" description="Thioredoxin-like fold" evidence="12">
    <location>
        <begin position="120"/>
        <end position="193"/>
    </location>
</feature>
<dbReference type="SUPFAM" id="SSF52833">
    <property type="entry name" value="Thioredoxin-like"/>
    <property type="match status" value="2"/>
</dbReference>
<evidence type="ECO:0000256" key="7">
    <source>
        <dbReference type="ARBA" id="ARBA00023157"/>
    </source>
</evidence>
<dbReference type="Pfam" id="PF07992">
    <property type="entry name" value="Pyr_redox_2"/>
    <property type="match status" value="1"/>
</dbReference>
<dbReference type="GO" id="GO:0050660">
    <property type="term" value="F:flavin adenine dinucleotide binding"/>
    <property type="evidence" value="ECO:0007669"/>
    <property type="project" value="InterPro"/>
</dbReference>
<keyword evidence="7 10" id="KW-1015">Disulfide bond</keyword>
<feature type="binding site" evidence="9">
    <location>
        <begin position="474"/>
        <end position="484"/>
    </location>
    <ligand>
        <name>FAD</name>
        <dbReference type="ChEBI" id="CHEBI:57692"/>
    </ligand>
</feature>
<dbReference type="InterPro" id="IPR044141">
    <property type="entry name" value="AhpF_NTD_C"/>
</dbReference>
<comment type="caution">
    <text evidence="13">The sequence shown here is derived from an EMBL/GenBank/DDBJ whole genome shotgun (WGS) entry which is preliminary data.</text>
</comment>
<evidence type="ECO:0000259" key="11">
    <source>
        <dbReference type="Pfam" id="PF07992"/>
    </source>
</evidence>
<keyword evidence="9" id="KW-0521">NADP</keyword>
<keyword evidence="5" id="KW-0560">Oxidoreductase</keyword>
<protein>
    <submittedName>
        <fullName evidence="13">Alkyl hydroperoxide reductase, F subunit</fullName>
    </submittedName>
</protein>
<keyword evidence="3" id="KW-0285">Flavoprotein</keyword>
<dbReference type="GO" id="GO:0102039">
    <property type="term" value="F:NADH-dependent peroxiredoxin activity"/>
    <property type="evidence" value="ECO:0007669"/>
    <property type="project" value="InterPro"/>
</dbReference>
<dbReference type="OrthoDB" id="9806179at2"/>
<evidence type="ECO:0000256" key="5">
    <source>
        <dbReference type="ARBA" id="ARBA00023002"/>
    </source>
</evidence>